<dbReference type="AlphaFoldDB" id="A0A133N9Q1"/>
<dbReference type="PANTHER" id="PTHR34986:SF1">
    <property type="entry name" value="PROTEIN YIAL"/>
    <property type="match status" value="1"/>
</dbReference>
<accession>A0A133N9Q1</accession>
<dbReference type="NCBIfam" id="TIGR00022">
    <property type="entry name" value="YhcH/YjgK/YiaL family protein"/>
    <property type="match status" value="1"/>
</dbReference>
<comment type="caution">
    <text evidence="1">The sequence shown here is derived from an EMBL/GenBank/DDBJ whole genome shotgun (WGS) entry which is preliminary data.</text>
</comment>
<reference evidence="1 2" key="1">
    <citation type="submission" date="2016-01" db="EMBL/GenBank/DDBJ databases">
        <authorList>
            <person name="Oliw E.H."/>
        </authorList>
    </citation>
    <scope>NUCLEOTIDE SEQUENCE [LARGE SCALE GENOMIC DNA]</scope>
    <source>
        <strain evidence="1 2">MJR7757A</strain>
    </source>
</reference>
<proteinExistence type="predicted"/>
<evidence type="ECO:0000313" key="2">
    <source>
        <dbReference type="Proteomes" id="UP000070646"/>
    </source>
</evidence>
<name>A0A133N9Q1_CLOPF</name>
<dbReference type="SUPFAM" id="SSF51197">
    <property type="entry name" value="Clavaminate synthase-like"/>
    <property type="match status" value="1"/>
</dbReference>
<dbReference type="Proteomes" id="UP000070646">
    <property type="component" value="Unassembled WGS sequence"/>
</dbReference>
<dbReference type="InterPro" id="IPR004375">
    <property type="entry name" value="NanQ/TabA/YiaL"/>
</dbReference>
<dbReference type="Gene3D" id="2.60.120.370">
    <property type="entry name" value="YhcH/YjgK/YiaL"/>
    <property type="match status" value="1"/>
</dbReference>
<evidence type="ECO:0000313" key="1">
    <source>
        <dbReference type="EMBL" id="KXA13017.1"/>
    </source>
</evidence>
<dbReference type="Pfam" id="PF04074">
    <property type="entry name" value="DUF386"/>
    <property type="match status" value="1"/>
</dbReference>
<dbReference type="InterPro" id="IPR037012">
    <property type="entry name" value="NanQ/TabA/YiaL_sf"/>
</dbReference>
<protein>
    <submittedName>
        <fullName evidence="1">YhcH/YjgK/YiaL family protein</fullName>
    </submittedName>
</protein>
<gene>
    <name evidence="1" type="ORF">HMPREF3222_00997</name>
</gene>
<organism evidence="1 2">
    <name type="scientific">Clostridium perfringens</name>
    <dbReference type="NCBI Taxonomy" id="1502"/>
    <lineage>
        <taxon>Bacteria</taxon>
        <taxon>Bacillati</taxon>
        <taxon>Bacillota</taxon>
        <taxon>Clostridia</taxon>
        <taxon>Eubacteriales</taxon>
        <taxon>Clostridiaceae</taxon>
        <taxon>Clostridium</taxon>
    </lineage>
</organism>
<sequence length="153" mass="18078">MNEMIFGNLINLESYDYLPKLVKEALLHAKNNNVIEFEPGTHEIKGEELFFNRVNYTTKNKEDRFWEGHKKYIDVHVVFSGRERIDLNFKENLEFKEFVEKDDFLSFDGKENSTVVLEEGDFLICYPEDIHMTCLKADNELSDVKKAIYKVIL</sequence>
<dbReference type="GO" id="GO:0005829">
    <property type="term" value="C:cytosol"/>
    <property type="evidence" value="ECO:0007669"/>
    <property type="project" value="TreeGrafter"/>
</dbReference>
<dbReference type="EMBL" id="LRPU01000050">
    <property type="protein sequence ID" value="KXA13017.1"/>
    <property type="molecule type" value="Genomic_DNA"/>
</dbReference>
<dbReference type="PANTHER" id="PTHR34986">
    <property type="entry name" value="EVOLVED BETA-GALACTOSIDASE SUBUNIT BETA"/>
    <property type="match status" value="1"/>
</dbReference>
<dbReference type="PATRIC" id="fig|1502.174.peg.1013"/>